<keyword evidence="1" id="KW-0812">Transmembrane</keyword>
<feature type="transmembrane region" description="Helical" evidence="1">
    <location>
        <begin position="88"/>
        <end position="113"/>
    </location>
</feature>
<feature type="transmembrane region" description="Helical" evidence="1">
    <location>
        <begin position="7"/>
        <end position="24"/>
    </location>
</feature>
<dbReference type="AlphaFoldDB" id="A0A1C4B835"/>
<name>A0A1C4B835_9LACO</name>
<evidence type="ECO:0008006" key="4">
    <source>
        <dbReference type="Google" id="ProtNLM"/>
    </source>
</evidence>
<feature type="transmembrane region" description="Helical" evidence="1">
    <location>
        <begin position="36"/>
        <end position="53"/>
    </location>
</feature>
<dbReference type="EMBL" id="FMAO01000009">
    <property type="protein sequence ID" value="SCC03027.1"/>
    <property type="molecule type" value="Genomic_DNA"/>
</dbReference>
<keyword evidence="1" id="KW-0472">Membrane</keyword>
<accession>A0A1C4B835</accession>
<protein>
    <recommendedName>
        <fullName evidence="4">DUF3021 domain-containing protein</fullName>
    </recommendedName>
</protein>
<dbReference type="InterPro" id="IPR021560">
    <property type="entry name" value="DUF3021"/>
</dbReference>
<reference evidence="3" key="1">
    <citation type="submission" date="2016-08" db="EMBL/GenBank/DDBJ databases">
        <authorList>
            <person name="Varghese N."/>
            <person name="Submissions Spin"/>
        </authorList>
    </citation>
    <scope>NUCLEOTIDE SEQUENCE [LARGE SCALE GENOMIC DNA]</scope>
    <source>
        <strain evidence="3">R-53094</strain>
    </source>
</reference>
<dbReference type="OrthoDB" id="2243534at2"/>
<keyword evidence="1" id="KW-1133">Transmembrane helix</keyword>
<dbReference type="Proteomes" id="UP000199268">
    <property type="component" value="Unassembled WGS sequence"/>
</dbReference>
<dbReference type="STRING" id="1505725.GA0061074_10934"/>
<sequence length="132" mass="14832">MNYFRIIFNGLGIGSVIYLGLILVQGQATVVSAKDVLFLFSISFCIAIGTIVFKVEGLSYLSALVLHYLGVIILIILMNLIFGVNDSLIHLIIATTIIYIISYTVTMIKFFLVSRKFNRDLEKLKNKKHSQI</sequence>
<gene>
    <name evidence="2" type="ORF">GA0061074_10934</name>
</gene>
<evidence type="ECO:0000313" key="2">
    <source>
        <dbReference type="EMBL" id="SCC03027.1"/>
    </source>
</evidence>
<feature type="transmembrane region" description="Helical" evidence="1">
    <location>
        <begin position="60"/>
        <end position="82"/>
    </location>
</feature>
<keyword evidence="3" id="KW-1185">Reference proteome</keyword>
<evidence type="ECO:0000313" key="3">
    <source>
        <dbReference type="Proteomes" id="UP000199268"/>
    </source>
</evidence>
<dbReference type="RefSeq" id="WP_092463090.1">
    <property type="nucleotide sequence ID" value="NZ_BJEE01000008.1"/>
</dbReference>
<organism evidence="2 3">
    <name type="scientific">Weissella bombi</name>
    <dbReference type="NCBI Taxonomy" id="1505725"/>
    <lineage>
        <taxon>Bacteria</taxon>
        <taxon>Bacillati</taxon>
        <taxon>Bacillota</taxon>
        <taxon>Bacilli</taxon>
        <taxon>Lactobacillales</taxon>
        <taxon>Lactobacillaceae</taxon>
        <taxon>Weissella</taxon>
    </lineage>
</organism>
<proteinExistence type="predicted"/>
<evidence type="ECO:0000256" key="1">
    <source>
        <dbReference type="SAM" id="Phobius"/>
    </source>
</evidence>
<dbReference type="Pfam" id="PF11457">
    <property type="entry name" value="DUF3021"/>
    <property type="match status" value="1"/>
</dbReference>